<reference evidence="4" key="1">
    <citation type="submission" date="2016-10" db="EMBL/GenBank/DDBJ databases">
        <authorList>
            <person name="Varghese N."/>
            <person name="Submissions S."/>
        </authorList>
    </citation>
    <scope>NUCLEOTIDE SEQUENCE [LARGE SCALE GENOMIC DNA]</scope>
    <source>
        <strain evidence="4">DSM 25157</strain>
    </source>
</reference>
<organism evidence="3 4">
    <name type="scientific">Acidovorax soli</name>
    <dbReference type="NCBI Taxonomy" id="592050"/>
    <lineage>
        <taxon>Bacteria</taxon>
        <taxon>Pseudomonadati</taxon>
        <taxon>Pseudomonadota</taxon>
        <taxon>Betaproteobacteria</taxon>
        <taxon>Burkholderiales</taxon>
        <taxon>Comamonadaceae</taxon>
        <taxon>Acidovorax</taxon>
    </lineage>
</organism>
<comment type="similarity">
    <text evidence="1">Belongs to the UPF0337 (CsbD) family.</text>
</comment>
<dbReference type="RefSeq" id="WP_092700169.1">
    <property type="nucleotide sequence ID" value="NZ_CAXIQL010000099.1"/>
</dbReference>
<proteinExistence type="inferred from homology"/>
<dbReference type="STRING" id="592050.SAMN05421875_13122"/>
<dbReference type="GeneID" id="34234885"/>
<dbReference type="SUPFAM" id="SSF69047">
    <property type="entry name" value="Hypothetical protein YjbJ"/>
    <property type="match status" value="1"/>
</dbReference>
<dbReference type="InterPro" id="IPR036629">
    <property type="entry name" value="YjbJ_sf"/>
</dbReference>
<dbReference type="PANTHER" id="PTHR34977:SF1">
    <property type="entry name" value="UPF0337 PROTEIN YJBJ"/>
    <property type="match status" value="1"/>
</dbReference>
<dbReference type="InterPro" id="IPR008462">
    <property type="entry name" value="CsbD"/>
</dbReference>
<evidence type="ECO:0000313" key="4">
    <source>
        <dbReference type="Proteomes" id="UP000199002"/>
    </source>
</evidence>
<dbReference type="Gene3D" id="1.10.1470.10">
    <property type="entry name" value="YjbJ"/>
    <property type="match status" value="1"/>
</dbReference>
<dbReference type="PANTHER" id="PTHR34977">
    <property type="entry name" value="UPF0337 PROTEIN YJBJ"/>
    <property type="match status" value="1"/>
</dbReference>
<protein>
    <submittedName>
        <fullName evidence="3">Uncharacterized conserved protein YjbJ, UPF0337 family</fullName>
    </submittedName>
</protein>
<dbReference type="Pfam" id="PF05532">
    <property type="entry name" value="CsbD"/>
    <property type="match status" value="1"/>
</dbReference>
<dbReference type="Proteomes" id="UP000199002">
    <property type="component" value="Unassembled WGS sequence"/>
</dbReference>
<dbReference type="InterPro" id="IPR050423">
    <property type="entry name" value="UPF0337_stress_rsp"/>
</dbReference>
<evidence type="ECO:0000313" key="3">
    <source>
        <dbReference type="EMBL" id="SEA80183.1"/>
    </source>
</evidence>
<evidence type="ECO:0000259" key="2">
    <source>
        <dbReference type="Pfam" id="PF05532"/>
    </source>
</evidence>
<keyword evidence="4" id="KW-1185">Reference proteome</keyword>
<name>A0A1H4E594_9BURK</name>
<sequence length="72" mass="8610">MNEDTLQGNWKQFKGKLVEQWGKLTDDDFDVIAGRRDQLLGKLQERHGIARDVAEKQLKEWQGRHPEFRFRD</sequence>
<accession>A0A1H4E594</accession>
<dbReference type="EMBL" id="FNQJ01000031">
    <property type="protein sequence ID" value="SEA80183.1"/>
    <property type="molecule type" value="Genomic_DNA"/>
</dbReference>
<feature type="domain" description="CsbD-like" evidence="2">
    <location>
        <begin position="4"/>
        <end position="56"/>
    </location>
</feature>
<gene>
    <name evidence="3" type="ORF">SAMN05421875_13122</name>
</gene>
<dbReference type="AlphaFoldDB" id="A0A1H4E594"/>
<dbReference type="InterPro" id="IPR026042">
    <property type="entry name" value="YjbJ"/>
</dbReference>
<dbReference type="PIRSF" id="PIRSF039008">
    <property type="entry name" value="YjbJ"/>
    <property type="match status" value="1"/>
</dbReference>
<evidence type="ECO:0000256" key="1">
    <source>
        <dbReference type="ARBA" id="ARBA00009129"/>
    </source>
</evidence>